<feature type="repeat" description="WD" evidence="3">
    <location>
        <begin position="604"/>
        <end position="638"/>
    </location>
</feature>
<dbReference type="PROSITE" id="PS00678">
    <property type="entry name" value="WD_REPEATS_1"/>
    <property type="match status" value="2"/>
</dbReference>
<dbReference type="Pfam" id="PF00400">
    <property type="entry name" value="WD40"/>
    <property type="match status" value="5"/>
</dbReference>
<dbReference type="PRINTS" id="PR00320">
    <property type="entry name" value="GPROTEINBRPT"/>
</dbReference>
<dbReference type="InterPro" id="IPR020472">
    <property type="entry name" value="WD40_PAC1"/>
</dbReference>
<dbReference type="PROSITE" id="PS50082">
    <property type="entry name" value="WD_REPEATS_2"/>
    <property type="match status" value="4"/>
</dbReference>
<keyword evidence="5" id="KW-0472">Membrane</keyword>
<dbReference type="PANTHER" id="PTHR19879">
    <property type="entry name" value="TRANSCRIPTION INITIATION FACTOR TFIID"/>
    <property type="match status" value="1"/>
</dbReference>
<organism evidence="7 8">
    <name type="scientific">Murinocardiopsis flavida</name>
    <dbReference type="NCBI Taxonomy" id="645275"/>
    <lineage>
        <taxon>Bacteria</taxon>
        <taxon>Bacillati</taxon>
        <taxon>Actinomycetota</taxon>
        <taxon>Actinomycetes</taxon>
        <taxon>Streptosporangiales</taxon>
        <taxon>Nocardiopsidaceae</taxon>
        <taxon>Murinocardiopsis</taxon>
    </lineage>
</organism>
<dbReference type="PROSITE" id="PS00108">
    <property type="entry name" value="PROTEIN_KINASE_ST"/>
    <property type="match status" value="1"/>
</dbReference>
<evidence type="ECO:0000313" key="8">
    <source>
        <dbReference type="Proteomes" id="UP000240542"/>
    </source>
</evidence>
<evidence type="ECO:0000256" key="5">
    <source>
        <dbReference type="SAM" id="Phobius"/>
    </source>
</evidence>
<evidence type="ECO:0000256" key="4">
    <source>
        <dbReference type="SAM" id="MobiDB-lite"/>
    </source>
</evidence>
<dbReference type="SMART" id="SM00220">
    <property type="entry name" value="S_TKc"/>
    <property type="match status" value="1"/>
</dbReference>
<evidence type="ECO:0000256" key="3">
    <source>
        <dbReference type="PROSITE-ProRule" id="PRU00221"/>
    </source>
</evidence>
<dbReference type="InterPro" id="IPR011009">
    <property type="entry name" value="Kinase-like_dom_sf"/>
</dbReference>
<dbReference type="Proteomes" id="UP000240542">
    <property type="component" value="Unassembled WGS sequence"/>
</dbReference>
<name>A0A2P8DNM0_9ACTN</name>
<feature type="repeat" description="WD" evidence="3">
    <location>
        <begin position="564"/>
        <end position="604"/>
    </location>
</feature>
<feature type="domain" description="Protein kinase" evidence="6">
    <location>
        <begin position="1"/>
        <end position="243"/>
    </location>
</feature>
<evidence type="ECO:0000313" key="7">
    <source>
        <dbReference type="EMBL" id="PSK98821.1"/>
    </source>
</evidence>
<dbReference type="GO" id="GO:0004672">
    <property type="term" value="F:protein kinase activity"/>
    <property type="evidence" value="ECO:0007669"/>
    <property type="project" value="InterPro"/>
</dbReference>
<sequence length="638" mass="65892">MGQVFLARTAAGRQLVVKVIRPEHVSDAGFRTRFAREAAVARTVGGFHTAQVIDADPEADPPWIATAHIPGPSLHRFLADHGALEPAALRVLAAGLAEGLEAIHGADLVHRDLKPGNIILAADGPRIIDFGIARALDTTHQTATGAVLGTLPYMSPEQTEGDHVGPATDVFSLGTVLAFAATGTNPFAATTPAATIRAIIGPVPALDGLPDDVAALITDCWNPDPGRRPTPAQILARCEVADLDGAWPPAGFAPTAQQSAPSAGSEAATAVVDNGSVPPTTRIAPGRTGDGGVAVVSAKRRRRPWAVGGAAILAVAGVAGLATVLPAVWPRADSESPTSRLEPVETWTGHNDRVRSVAFSPDGATLATASGDGTVRLWDVDSGEETDILVHDDVVDAVTFAPDGKTLVTGTPKGARLWSVNSGDEITTLDGDEPANSVAFAPDGKTLAIGTTEGARLWDMDSDEEIATLEDGTAVMEVAFAPDGATLATANQGSVTVGSDDQFARLWDVDTREEVQTIALGKSANSIAFAPDGLTFATGSRSGEHGFQGVAQSWNVNSGTSARVFDHIHPVRSVAFAPDGDTLATGSQDALRMWDVDSETRITAIGRGEPVESVAFAPDGDTLATGGDDGTVRLWDVS</sequence>
<dbReference type="InterPro" id="IPR000719">
    <property type="entry name" value="Prot_kinase_dom"/>
</dbReference>
<dbReference type="AlphaFoldDB" id="A0A2P8DNM0"/>
<dbReference type="InterPro" id="IPR036322">
    <property type="entry name" value="WD40_repeat_dom_sf"/>
</dbReference>
<dbReference type="Gene3D" id="2.130.10.10">
    <property type="entry name" value="YVTN repeat-like/Quinoprotein amine dehydrogenase"/>
    <property type="match status" value="3"/>
</dbReference>
<reference evidence="7 8" key="1">
    <citation type="submission" date="2018-03" db="EMBL/GenBank/DDBJ databases">
        <title>Genomic Encyclopedia of Archaeal and Bacterial Type Strains, Phase II (KMG-II): from individual species to whole genera.</title>
        <authorList>
            <person name="Goeker M."/>
        </authorList>
    </citation>
    <scope>NUCLEOTIDE SEQUENCE [LARGE SCALE GENOMIC DNA]</scope>
    <source>
        <strain evidence="7 8">DSM 45312</strain>
    </source>
</reference>
<feature type="transmembrane region" description="Helical" evidence="5">
    <location>
        <begin position="305"/>
        <end position="329"/>
    </location>
</feature>
<dbReference type="PANTHER" id="PTHR19879:SF9">
    <property type="entry name" value="TRANSCRIPTION INITIATION FACTOR TFIID SUBUNIT 5"/>
    <property type="match status" value="1"/>
</dbReference>
<dbReference type="SMART" id="SM00320">
    <property type="entry name" value="WD40"/>
    <property type="match status" value="7"/>
</dbReference>
<dbReference type="PROSITE" id="PS50011">
    <property type="entry name" value="PROTEIN_KINASE_DOM"/>
    <property type="match status" value="1"/>
</dbReference>
<gene>
    <name evidence="7" type="ORF">CLV63_10445</name>
</gene>
<dbReference type="InterPro" id="IPR001680">
    <property type="entry name" value="WD40_rpt"/>
</dbReference>
<protein>
    <submittedName>
        <fullName evidence="7">WD domain G-beta repeat uncharacterized protein</fullName>
    </submittedName>
</protein>
<dbReference type="EMBL" id="PYGA01000004">
    <property type="protein sequence ID" value="PSK98821.1"/>
    <property type="molecule type" value="Genomic_DNA"/>
</dbReference>
<dbReference type="Gene3D" id="3.30.200.20">
    <property type="entry name" value="Phosphorylase Kinase, domain 1"/>
    <property type="match status" value="1"/>
</dbReference>
<dbReference type="InterPro" id="IPR019775">
    <property type="entry name" value="WD40_repeat_CS"/>
</dbReference>
<dbReference type="PROSITE" id="PS50294">
    <property type="entry name" value="WD_REPEATS_REGION"/>
    <property type="match status" value="2"/>
</dbReference>
<dbReference type="Pfam" id="PF00069">
    <property type="entry name" value="Pkinase"/>
    <property type="match status" value="1"/>
</dbReference>
<keyword evidence="5" id="KW-1133">Transmembrane helix</keyword>
<feature type="repeat" description="WD" evidence="3">
    <location>
        <begin position="495"/>
        <end position="517"/>
    </location>
</feature>
<evidence type="ECO:0000256" key="1">
    <source>
        <dbReference type="ARBA" id="ARBA00022574"/>
    </source>
</evidence>
<keyword evidence="5" id="KW-0812">Transmembrane</keyword>
<comment type="caution">
    <text evidence="7">The sequence shown here is derived from an EMBL/GenBank/DDBJ whole genome shotgun (WGS) entry which is preliminary data.</text>
</comment>
<proteinExistence type="predicted"/>
<evidence type="ECO:0000256" key="2">
    <source>
        <dbReference type="ARBA" id="ARBA00022737"/>
    </source>
</evidence>
<dbReference type="SUPFAM" id="SSF50978">
    <property type="entry name" value="WD40 repeat-like"/>
    <property type="match status" value="1"/>
</dbReference>
<accession>A0A2P8DNM0</accession>
<feature type="repeat" description="WD" evidence="3">
    <location>
        <begin position="347"/>
        <end position="388"/>
    </location>
</feature>
<dbReference type="GO" id="GO:0005524">
    <property type="term" value="F:ATP binding"/>
    <property type="evidence" value="ECO:0007669"/>
    <property type="project" value="InterPro"/>
</dbReference>
<keyword evidence="1 3" id="KW-0853">WD repeat</keyword>
<evidence type="ECO:0000259" key="6">
    <source>
        <dbReference type="PROSITE" id="PS50011"/>
    </source>
</evidence>
<dbReference type="InterPro" id="IPR015943">
    <property type="entry name" value="WD40/YVTN_repeat-like_dom_sf"/>
</dbReference>
<dbReference type="InterPro" id="IPR008271">
    <property type="entry name" value="Ser/Thr_kinase_AS"/>
</dbReference>
<dbReference type="Gene3D" id="1.10.510.10">
    <property type="entry name" value="Transferase(Phosphotransferase) domain 1"/>
    <property type="match status" value="1"/>
</dbReference>
<keyword evidence="2" id="KW-0677">Repeat</keyword>
<dbReference type="CDD" id="cd00200">
    <property type="entry name" value="WD40"/>
    <property type="match status" value="1"/>
</dbReference>
<dbReference type="CDD" id="cd14014">
    <property type="entry name" value="STKc_PknB_like"/>
    <property type="match status" value="1"/>
</dbReference>
<feature type="region of interest" description="Disordered" evidence="4">
    <location>
        <begin position="251"/>
        <end position="288"/>
    </location>
</feature>
<dbReference type="SUPFAM" id="SSF56112">
    <property type="entry name" value="Protein kinase-like (PK-like)"/>
    <property type="match status" value="1"/>
</dbReference>
<keyword evidence="8" id="KW-1185">Reference proteome</keyword>